<sequence>MAYQPGDWLTSAAFARGRNEAAEVVGRKKSRAHRQRSDSGAQNEGRFSDVDMREMRDSKSMQLGRRRYRRWVNDNTLRELAPALTASDIGSLFAPPPWGDKSVQSPLEIVMASSRDMAIWEPFRNVDMDLQAKVLQQGLHRKSVGSVDTGRQSPAMKAWCGVERNLRSALRRNFASSFLQELEEKLVSFIEGDGQDLVLAVGSTYDRLLVHGSSQFHGLKSLTVDVPVDSSGLEVETCILVRKTEKAHSEFNLPEFLKKIKQKDSAAAA</sequence>
<protein>
    <recommendedName>
        <fullName evidence="2">R3H-associated N-terminal domain-containing protein</fullName>
    </recommendedName>
</protein>
<dbReference type="PANTHER" id="PTHR32019:SF2">
    <property type="entry name" value="R3H DOMAIN-CONTAINING PROTEIN 4"/>
    <property type="match status" value="1"/>
</dbReference>
<dbReference type="InterPro" id="IPR025952">
    <property type="entry name" value="R3H-assoc_dom"/>
</dbReference>
<gene>
    <name evidence="3" type="ORF">KC19_1G018000</name>
</gene>
<feature type="region of interest" description="Disordered" evidence="1">
    <location>
        <begin position="25"/>
        <end position="58"/>
    </location>
</feature>
<feature type="domain" description="R3H-associated N-terminal" evidence="2">
    <location>
        <begin position="61"/>
        <end position="172"/>
    </location>
</feature>
<evidence type="ECO:0000313" key="4">
    <source>
        <dbReference type="Proteomes" id="UP000822688"/>
    </source>
</evidence>
<accession>A0A8T0J092</accession>
<evidence type="ECO:0000256" key="1">
    <source>
        <dbReference type="SAM" id="MobiDB-lite"/>
    </source>
</evidence>
<organism evidence="3 4">
    <name type="scientific">Ceratodon purpureus</name>
    <name type="common">Fire moss</name>
    <name type="synonym">Dicranum purpureum</name>
    <dbReference type="NCBI Taxonomy" id="3225"/>
    <lineage>
        <taxon>Eukaryota</taxon>
        <taxon>Viridiplantae</taxon>
        <taxon>Streptophyta</taxon>
        <taxon>Embryophyta</taxon>
        <taxon>Bryophyta</taxon>
        <taxon>Bryophytina</taxon>
        <taxon>Bryopsida</taxon>
        <taxon>Dicranidae</taxon>
        <taxon>Pseudoditrichales</taxon>
        <taxon>Ditrichaceae</taxon>
        <taxon>Ceratodon</taxon>
    </lineage>
</organism>
<evidence type="ECO:0000259" key="2">
    <source>
        <dbReference type="Pfam" id="PF13902"/>
    </source>
</evidence>
<dbReference type="SUPFAM" id="SSF82708">
    <property type="entry name" value="R3H domain"/>
    <property type="match status" value="1"/>
</dbReference>
<dbReference type="PANTHER" id="PTHR32019">
    <property type="entry name" value="R3H DOMAIN-CONTAINING PROTEIN 4"/>
    <property type="match status" value="1"/>
</dbReference>
<proteinExistence type="predicted"/>
<keyword evidence="4" id="KW-1185">Reference proteome</keyword>
<evidence type="ECO:0000313" key="3">
    <source>
        <dbReference type="EMBL" id="KAG0589384.1"/>
    </source>
</evidence>
<name>A0A8T0J092_CERPU</name>
<feature type="compositionally biased region" description="Basic and acidic residues" evidence="1">
    <location>
        <begin position="46"/>
        <end position="58"/>
    </location>
</feature>
<dbReference type="Proteomes" id="UP000822688">
    <property type="component" value="Chromosome 1"/>
</dbReference>
<comment type="caution">
    <text evidence="3">The sequence shown here is derived from an EMBL/GenBank/DDBJ whole genome shotgun (WGS) entry which is preliminary data.</text>
</comment>
<dbReference type="EMBL" id="CM026421">
    <property type="protein sequence ID" value="KAG0589384.1"/>
    <property type="molecule type" value="Genomic_DNA"/>
</dbReference>
<reference evidence="3" key="1">
    <citation type="submission" date="2020-06" db="EMBL/GenBank/DDBJ databases">
        <title>WGS assembly of Ceratodon purpureus strain R40.</title>
        <authorList>
            <person name="Carey S.B."/>
            <person name="Jenkins J."/>
            <person name="Shu S."/>
            <person name="Lovell J.T."/>
            <person name="Sreedasyam A."/>
            <person name="Maumus F."/>
            <person name="Tiley G.P."/>
            <person name="Fernandez-Pozo N."/>
            <person name="Barry K."/>
            <person name="Chen C."/>
            <person name="Wang M."/>
            <person name="Lipzen A."/>
            <person name="Daum C."/>
            <person name="Saski C.A."/>
            <person name="Payton A.C."/>
            <person name="Mcbreen J.C."/>
            <person name="Conrad R.E."/>
            <person name="Kollar L.M."/>
            <person name="Olsson S."/>
            <person name="Huttunen S."/>
            <person name="Landis J.B."/>
            <person name="Wickett N.J."/>
            <person name="Johnson M.G."/>
            <person name="Rensing S.A."/>
            <person name="Grimwood J."/>
            <person name="Schmutz J."/>
            <person name="Mcdaniel S.F."/>
        </authorList>
    </citation>
    <scope>NUCLEOTIDE SEQUENCE</scope>
    <source>
        <strain evidence="3">R40</strain>
    </source>
</reference>
<dbReference type="InterPro" id="IPR036867">
    <property type="entry name" value="R3H_dom_sf"/>
</dbReference>
<dbReference type="InterPro" id="IPR039629">
    <property type="entry name" value="R3HDM4"/>
</dbReference>
<dbReference type="Gene3D" id="3.30.1370.50">
    <property type="entry name" value="R3H-like domain"/>
    <property type="match status" value="1"/>
</dbReference>
<dbReference type="AlphaFoldDB" id="A0A8T0J092"/>
<dbReference type="GO" id="GO:0003676">
    <property type="term" value="F:nucleic acid binding"/>
    <property type="evidence" value="ECO:0007669"/>
    <property type="project" value="InterPro"/>
</dbReference>
<dbReference type="Pfam" id="PF13902">
    <property type="entry name" value="R3H-assoc"/>
    <property type="match status" value="1"/>
</dbReference>